<protein>
    <submittedName>
        <fullName evidence="1">Uncharacterized protein</fullName>
    </submittedName>
</protein>
<proteinExistence type="predicted"/>
<accession>V7DAG0</accession>
<dbReference type="EMBL" id="AXUP01000242">
    <property type="protein sequence ID" value="ESW38520.1"/>
    <property type="molecule type" value="Genomic_DNA"/>
</dbReference>
<dbReference type="AlphaFoldDB" id="V7DAG0"/>
<gene>
    <name evidence="1" type="ORF">O164_17380</name>
</gene>
<name>V7DAG0_9PSED</name>
<sequence length="65" mass="6972">MPAKNAKRCMAPAAPVFAGDAASTDTVQTSSFTQSLQNITHLRAAPRIVNINVRGFVGDGIYLFY</sequence>
<evidence type="ECO:0000313" key="1">
    <source>
        <dbReference type="EMBL" id="ESW38520.1"/>
    </source>
</evidence>
<reference evidence="1 2" key="1">
    <citation type="submission" date="2013-10" db="EMBL/GenBank/DDBJ databases">
        <title>Whole Genome Shotgun Sequence of Pseudomonas taiwanensis SJ9.</title>
        <authorList>
            <person name="Hong S.-J."/>
            <person name="Shin J.-H."/>
        </authorList>
    </citation>
    <scope>NUCLEOTIDE SEQUENCE [LARGE SCALE GENOMIC DNA]</scope>
    <source>
        <strain evidence="1 2">SJ9</strain>
    </source>
</reference>
<dbReference type="Proteomes" id="UP000018511">
    <property type="component" value="Unassembled WGS sequence"/>
</dbReference>
<organism evidence="1 2">
    <name type="scientific">Pseudomonas taiwanensis SJ9</name>
    <dbReference type="NCBI Taxonomy" id="1388762"/>
    <lineage>
        <taxon>Bacteria</taxon>
        <taxon>Pseudomonadati</taxon>
        <taxon>Pseudomonadota</taxon>
        <taxon>Gammaproteobacteria</taxon>
        <taxon>Pseudomonadales</taxon>
        <taxon>Pseudomonadaceae</taxon>
        <taxon>Pseudomonas</taxon>
    </lineage>
</organism>
<evidence type="ECO:0000313" key="2">
    <source>
        <dbReference type="Proteomes" id="UP000018511"/>
    </source>
</evidence>
<comment type="caution">
    <text evidence="1">The sequence shown here is derived from an EMBL/GenBank/DDBJ whole genome shotgun (WGS) entry which is preliminary data.</text>
</comment>